<feature type="region of interest" description="Disordered" evidence="1">
    <location>
        <begin position="79"/>
        <end position="102"/>
    </location>
</feature>
<evidence type="ECO:0008006" key="4">
    <source>
        <dbReference type="Google" id="ProtNLM"/>
    </source>
</evidence>
<sequence length="146" mass="15662">MNEQPEYRANPGPARTIRQPYALLLPVCLLALLNACSVGRSNTDVGIKQRLRLMVGDIKEVSIATRQDTTWQLTATSDNQEVVDVSRKPQTPTTGSQAKTADSGSATFLVKGVTVGTANVIISEKQVGTDGDGRVRKSYVVTVSSK</sequence>
<dbReference type="Proteomes" id="UP000700732">
    <property type="component" value="Unassembled WGS sequence"/>
</dbReference>
<comment type="caution">
    <text evidence="2">The sequence shown here is derived from an EMBL/GenBank/DDBJ whole genome shotgun (WGS) entry which is preliminary data.</text>
</comment>
<evidence type="ECO:0000313" key="2">
    <source>
        <dbReference type="EMBL" id="MBC3789878.1"/>
    </source>
</evidence>
<protein>
    <recommendedName>
        <fullName evidence="4">BIG2 domain-containing protein</fullName>
    </recommendedName>
</protein>
<dbReference type="EMBL" id="VFIA01000002">
    <property type="protein sequence ID" value="MBC3789878.1"/>
    <property type="molecule type" value="Genomic_DNA"/>
</dbReference>
<feature type="compositionally biased region" description="Polar residues" evidence="1">
    <location>
        <begin position="88"/>
        <end position="102"/>
    </location>
</feature>
<name>A0ABR6VZY8_9BACT</name>
<keyword evidence="3" id="KW-1185">Reference proteome</keyword>
<evidence type="ECO:0000256" key="1">
    <source>
        <dbReference type="SAM" id="MobiDB-lite"/>
    </source>
</evidence>
<proteinExistence type="predicted"/>
<dbReference type="RefSeq" id="WP_235985432.1">
    <property type="nucleotide sequence ID" value="NZ_VFIA01000002.1"/>
</dbReference>
<organism evidence="2 3">
    <name type="scientific">Spirosoma utsteinense</name>
    <dbReference type="NCBI Taxonomy" id="2585773"/>
    <lineage>
        <taxon>Bacteria</taxon>
        <taxon>Pseudomonadati</taxon>
        <taxon>Bacteroidota</taxon>
        <taxon>Cytophagia</taxon>
        <taxon>Cytophagales</taxon>
        <taxon>Cytophagaceae</taxon>
        <taxon>Spirosoma</taxon>
    </lineage>
</organism>
<accession>A0ABR6VZY8</accession>
<gene>
    <name evidence="2" type="ORF">FH603_361</name>
</gene>
<reference evidence="2 3" key="1">
    <citation type="submission" date="2019-06" db="EMBL/GenBank/DDBJ databases">
        <title>Spirosoma utsteinense sp. nov. isolated from Antarctic ice-free soils.</title>
        <authorList>
            <person name="Tahon G."/>
        </authorList>
    </citation>
    <scope>NUCLEOTIDE SEQUENCE [LARGE SCALE GENOMIC DNA]</scope>
    <source>
        <strain evidence="2 3">LMG 31447</strain>
    </source>
</reference>
<evidence type="ECO:0000313" key="3">
    <source>
        <dbReference type="Proteomes" id="UP000700732"/>
    </source>
</evidence>